<protein>
    <submittedName>
        <fullName evidence="2">Nuclear transport factor 2 family protein</fullName>
    </submittedName>
</protein>
<dbReference type="SUPFAM" id="SSF54427">
    <property type="entry name" value="NTF2-like"/>
    <property type="match status" value="1"/>
</dbReference>
<name>A0ABS2CST0_9FLAO</name>
<dbReference type="Proteomes" id="UP000759529">
    <property type="component" value="Unassembled WGS sequence"/>
</dbReference>
<organism evidence="2 3">
    <name type="scientific">Flavobacterium macrobrachii</name>
    <dbReference type="NCBI Taxonomy" id="591204"/>
    <lineage>
        <taxon>Bacteria</taxon>
        <taxon>Pseudomonadati</taxon>
        <taxon>Bacteroidota</taxon>
        <taxon>Flavobacteriia</taxon>
        <taxon>Flavobacteriales</taxon>
        <taxon>Flavobacteriaceae</taxon>
        <taxon>Flavobacterium</taxon>
    </lineage>
</organism>
<accession>A0ABS2CST0</accession>
<comment type="caution">
    <text evidence="2">The sequence shown here is derived from an EMBL/GenBank/DDBJ whole genome shotgun (WGS) entry which is preliminary data.</text>
</comment>
<reference evidence="2 3" key="1">
    <citation type="submission" date="2021-02" db="EMBL/GenBank/DDBJ databases">
        <authorList>
            <person name="Jung H.S."/>
            <person name="Chun B.H."/>
            <person name="Jeon C.O."/>
        </authorList>
    </citation>
    <scope>NUCLEOTIDE SEQUENCE [LARGE SCALE GENOMIC DNA]</scope>
    <source>
        <strain evidence="2 3">LMG 25203</strain>
    </source>
</reference>
<dbReference type="EMBL" id="JACSOD020000366">
    <property type="protein sequence ID" value="MBM6498023.1"/>
    <property type="molecule type" value="Genomic_DNA"/>
</dbReference>
<dbReference type="Pfam" id="PF13577">
    <property type="entry name" value="SnoaL_4"/>
    <property type="match status" value="1"/>
</dbReference>
<dbReference type="InterPro" id="IPR032710">
    <property type="entry name" value="NTF2-like_dom_sf"/>
</dbReference>
<evidence type="ECO:0000313" key="3">
    <source>
        <dbReference type="Proteomes" id="UP000759529"/>
    </source>
</evidence>
<proteinExistence type="predicted"/>
<evidence type="ECO:0000313" key="2">
    <source>
        <dbReference type="EMBL" id="MBM6498023.1"/>
    </source>
</evidence>
<dbReference type="InterPro" id="IPR037401">
    <property type="entry name" value="SnoaL-like"/>
</dbReference>
<sequence length="141" mass="15923">MIAEIIKQLFSGVDNRDWENVISVFDDNVLLDYSSMNGVKPSLLGPKEIIGSWSSFLPGFDRTNHQLSDFSISKVNDLTTVTFTGKADHFIGNSVWTVEGDYVLEINKNNKVSSMTFNFNKQSGDIELPRKASEIMQNRIR</sequence>
<dbReference type="RefSeq" id="WP_187658202.1">
    <property type="nucleotide sequence ID" value="NZ_JACSOD020000366.1"/>
</dbReference>
<feature type="domain" description="SnoaL-like" evidence="1">
    <location>
        <begin position="2"/>
        <end position="83"/>
    </location>
</feature>
<keyword evidence="3" id="KW-1185">Reference proteome</keyword>
<dbReference type="Gene3D" id="3.10.450.50">
    <property type="match status" value="1"/>
</dbReference>
<evidence type="ECO:0000259" key="1">
    <source>
        <dbReference type="Pfam" id="PF13577"/>
    </source>
</evidence>
<gene>
    <name evidence="2" type="ORF">H9X54_001740</name>
</gene>